<evidence type="ECO:0000259" key="2">
    <source>
        <dbReference type="Pfam" id="PF25597"/>
    </source>
</evidence>
<dbReference type="PANTHER" id="PTHR42648">
    <property type="entry name" value="TRANSPOSASE, PUTATIVE-RELATED"/>
    <property type="match status" value="1"/>
</dbReference>
<sequence length="404" mass="44741">MTKSMMHHSGFPRSLWPEALRNAIYVKNRVYNKGANAIPFEQIFGCKPNIHHIRTFGSLAYVHVPVAPGRRKYHDNVKLGFVLGYAEDVVGCKVYFPSEHTAKFVPDLRVSEDVMYRDRHTVDLNEDDLESLVFTRTSGNVICGTSDDEEMGTAISEGELESMRRESVFEHPVSNESVMLDNTRGPEEGAVVEPSLGEVDDNRPSRVNTETGCEMLADLADVSGVKTESVVGVHGSVLGEQEDAEIYSEAAEVHSVRDDLCSGNDQDQDFNTEADDTFTVASVLANASERNSSILEDIVAECDGDPGVSITGEMESETEEETGGETPRLTTKRIQRDETPSEEERVERAADKTTPKRTQSSTRASSTGLHGRLRCERVAEHKPSSRCKWQTYSSKRCEDPTQPS</sequence>
<evidence type="ECO:0000313" key="3">
    <source>
        <dbReference type="EMBL" id="OWY99503.1"/>
    </source>
</evidence>
<feature type="compositionally biased region" description="Acidic residues" evidence="1">
    <location>
        <begin position="314"/>
        <end position="323"/>
    </location>
</feature>
<name>A0A225V321_9STRA</name>
<feature type="region of interest" description="Disordered" evidence="1">
    <location>
        <begin position="304"/>
        <end position="404"/>
    </location>
</feature>
<feature type="compositionally biased region" description="Basic and acidic residues" evidence="1">
    <location>
        <begin position="334"/>
        <end position="354"/>
    </location>
</feature>
<dbReference type="InterPro" id="IPR039537">
    <property type="entry name" value="Retrotran_Ty1/copia-like"/>
</dbReference>
<comment type="caution">
    <text evidence="3">The sequence shown here is derived from an EMBL/GenBank/DDBJ whole genome shotgun (WGS) entry which is preliminary data.</text>
</comment>
<accession>A0A225V321</accession>
<proteinExistence type="predicted"/>
<organism evidence="3 4">
    <name type="scientific">Phytophthora megakarya</name>
    <dbReference type="NCBI Taxonomy" id="4795"/>
    <lineage>
        <taxon>Eukaryota</taxon>
        <taxon>Sar</taxon>
        <taxon>Stramenopiles</taxon>
        <taxon>Oomycota</taxon>
        <taxon>Peronosporomycetes</taxon>
        <taxon>Peronosporales</taxon>
        <taxon>Peronosporaceae</taxon>
        <taxon>Phytophthora</taxon>
    </lineage>
</organism>
<dbReference type="OrthoDB" id="123130at2759"/>
<dbReference type="InterPro" id="IPR057670">
    <property type="entry name" value="SH3_retrovirus"/>
</dbReference>
<dbReference type="AlphaFoldDB" id="A0A225V321"/>
<keyword evidence="4" id="KW-1185">Reference proteome</keyword>
<evidence type="ECO:0000256" key="1">
    <source>
        <dbReference type="SAM" id="MobiDB-lite"/>
    </source>
</evidence>
<dbReference type="Proteomes" id="UP000198211">
    <property type="component" value="Unassembled WGS sequence"/>
</dbReference>
<feature type="compositionally biased region" description="Basic and acidic residues" evidence="1">
    <location>
        <begin position="373"/>
        <end position="383"/>
    </location>
</feature>
<dbReference type="EMBL" id="NBNE01008416">
    <property type="protein sequence ID" value="OWY99503.1"/>
    <property type="molecule type" value="Genomic_DNA"/>
</dbReference>
<feature type="compositionally biased region" description="Basic and acidic residues" evidence="1">
    <location>
        <begin position="395"/>
        <end position="404"/>
    </location>
</feature>
<evidence type="ECO:0000313" key="4">
    <source>
        <dbReference type="Proteomes" id="UP000198211"/>
    </source>
</evidence>
<dbReference type="PANTHER" id="PTHR42648:SF28">
    <property type="entry name" value="TRANSPOSON-ENCODED PROTEIN WITH RIBONUCLEASE H-LIKE AND RETROVIRUS ZINC FINGER-LIKE DOMAINS"/>
    <property type="match status" value="1"/>
</dbReference>
<reference evidence="4" key="1">
    <citation type="submission" date="2017-03" db="EMBL/GenBank/DDBJ databases">
        <title>Phytopthora megakarya and P. palmivora, two closely related causual agents of cacao black pod achieved similar genome size and gene model numbers by different mechanisms.</title>
        <authorList>
            <person name="Ali S."/>
            <person name="Shao J."/>
            <person name="Larry D.J."/>
            <person name="Kronmiller B."/>
            <person name="Shen D."/>
            <person name="Strem M.D."/>
            <person name="Melnick R.L."/>
            <person name="Guiltinan M.J."/>
            <person name="Tyler B.M."/>
            <person name="Meinhardt L.W."/>
            <person name="Bailey B.A."/>
        </authorList>
    </citation>
    <scope>NUCLEOTIDE SEQUENCE [LARGE SCALE GENOMIC DNA]</scope>
    <source>
        <strain evidence="4">zdho120</strain>
    </source>
</reference>
<protein>
    <submittedName>
        <fullName evidence="3">Copia type Polyprotein</fullName>
    </submittedName>
</protein>
<gene>
    <name evidence="3" type="ORF">PHMEG_00029482</name>
</gene>
<feature type="compositionally biased region" description="Polar residues" evidence="1">
    <location>
        <begin position="356"/>
        <end position="368"/>
    </location>
</feature>
<feature type="domain" description="Retroviral polymerase SH3-like" evidence="2">
    <location>
        <begin position="58"/>
        <end position="119"/>
    </location>
</feature>
<dbReference type="Pfam" id="PF25597">
    <property type="entry name" value="SH3_retrovirus"/>
    <property type="match status" value="1"/>
</dbReference>